<keyword evidence="6" id="KW-1185">Reference proteome</keyword>
<evidence type="ECO:0000313" key="6">
    <source>
        <dbReference type="Proteomes" id="UP001233360"/>
    </source>
</evidence>
<dbReference type="RefSeq" id="WP_004929502.1">
    <property type="nucleotide sequence ID" value="NZ_BCMA01000017.1"/>
</dbReference>
<reference evidence="5 6" key="1">
    <citation type="submission" date="2023-07" db="EMBL/GenBank/DDBJ databases">
        <title>Functional and genomic diversity of the sorghum phyllosphere microbiome.</title>
        <authorList>
            <person name="Shade A."/>
        </authorList>
    </citation>
    <scope>NUCLEOTIDE SEQUENCE [LARGE SCALE GENOMIC DNA]</scope>
    <source>
        <strain evidence="5 6">SORGH_AS_0887</strain>
    </source>
</reference>
<evidence type="ECO:0000259" key="4">
    <source>
        <dbReference type="PROSITE" id="PS51118"/>
    </source>
</evidence>
<dbReference type="SUPFAM" id="SSF46785">
    <property type="entry name" value="Winged helix' DNA-binding domain"/>
    <property type="match status" value="1"/>
</dbReference>
<gene>
    <name evidence="5" type="ORF">QE380_002853</name>
</gene>
<dbReference type="InterPro" id="IPR036390">
    <property type="entry name" value="WH_DNA-bd_sf"/>
</dbReference>
<dbReference type="Proteomes" id="UP001233360">
    <property type="component" value="Unassembled WGS sequence"/>
</dbReference>
<dbReference type="CDD" id="cd00090">
    <property type="entry name" value="HTH_ARSR"/>
    <property type="match status" value="1"/>
</dbReference>
<dbReference type="PANTHER" id="PTHR33204">
    <property type="entry name" value="TRANSCRIPTIONAL REGULATOR, MARR FAMILY"/>
    <property type="match status" value="1"/>
</dbReference>
<proteinExistence type="predicted"/>
<evidence type="ECO:0000256" key="3">
    <source>
        <dbReference type="ARBA" id="ARBA00023163"/>
    </source>
</evidence>
<dbReference type="GeneID" id="45235162"/>
<name>A0ABU0UZB7_ACIBI</name>
<dbReference type="InterPro" id="IPR036388">
    <property type="entry name" value="WH-like_DNA-bd_sf"/>
</dbReference>
<feature type="domain" description="HTH hxlR-type" evidence="4">
    <location>
        <begin position="14"/>
        <end position="112"/>
    </location>
</feature>
<accession>A0ABU0UZB7</accession>
<dbReference type="PROSITE" id="PS51118">
    <property type="entry name" value="HTH_HXLR"/>
    <property type="match status" value="1"/>
</dbReference>
<protein>
    <submittedName>
        <fullName evidence="5">DNA-binding HxlR family transcriptional regulator</fullName>
    </submittedName>
</protein>
<dbReference type="InterPro" id="IPR002577">
    <property type="entry name" value="HTH_HxlR"/>
</dbReference>
<evidence type="ECO:0000256" key="2">
    <source>
        <dbReference type="ARBA" id="ARBA00023125"/>
    </source>
</evidence>
<keyword evidence="2 5" id="KW-0238">DNA-binding</keyword>
<evidence type="ECO:0000256" key="1">
    <source>
        <dbReference type="ARBA" id="ARBA00023015"/>
    </source>
</evidence>
<dbReference type="Pfam" id="PF01638">
    <property type="entry name" value="HxlR"/>
    <property type="match status" value="1"/>
</dbReference>
<keyword evidence="3" id="KW-0804">Transcription</keyword>
<evidence type="ECO:0000313" key="5">
    <source>
        <dbReference type="EMBL" id="MDQ1209930.1"/>
    </source>
</evidence>
<dbReference type="Gene3D" id="1.10.10.10">
    <property type="entry name" value="Winged helix-like DNA-binding domain superfamily/Winged helix DNA-binding domain"/>
    <property type="match status" value="1"/>
</dbReference>
<comment type="caution">
    <text evidence="5">The sequence shown here is derived from an EMBL/GenBank/DDBJ whole genome shotgun (WGS) entry which is preliminary data.</text>
</comment>
<dbReference type="GO" id="GO:0003677">
    <property type="term" value="F:DNA binding"/>
    <property type="evidence" value="ECO:0007669"/>
    <property type="project" value="UniProtKB-KW"/>
</dbReference>
<dbReference type="InterPro" id="IPR011991">
    <property type="entry name" value="ArsR-like_HTH"/>
</dbReference>
<keyword evidence="1" id="KW-0805">Transcription regulation</keyword>
<dbReference type="PANTHER" id="PTHR33204:SF37">
    <property type="entry name" value="HTH-TYPE TRANSCRIPTIONAL REGULATOR YODB"/>
    <property type="match status" value="1"/>
</dbReference>
<sequence>MNSILAYNVYSQFCPARHFFEKMADKWVLLILNVLGREPLHFNLLKKRIEGISPKVLSQKLKILERDGFIKREIQQTSPIRVEYSLTDLGHDVSQTAFKLKEWAESNIEIVLKAQHQYDAIMSINS</sequence>
<dbReference type="EMBL" id="JAUTBK010000002">
    <property type="protein sequence ID" value="MDQ1209930.1"/>
    <property type="molecule type" value="Genomic_DNA"/>
</dbReference>
<organism evidence="5 6">
    <name type="scientific">Acinetobacter baylyi</name>
    <dbReference type="NCBI Taxonomy" id="202950"/>
    <lineage>
        <taxon>Bacteria</taxon>
        <taxon>Pseudomonadati</taxon>
        <taxon>Pseudomonadota</taxon>
        <taxon>Gammaproteobacteria</taxon>
        <taxon>Moraxellales</taxon>
        <taxon>Moraxellaceae</taxon>
        <taxon>Acinetobacter</taxon>
    </lineage>
</organism>